<reference evidence="1" key="1">
    <citation type="submission" date="2025-08" db="UniProtKB">
        <authorList>
            <consortium name="Ensembl"/>
        </authorList>
    </citation>
    <scope>IDENTIFICATION</scope>
</reference>
<dbReference type="AlphaFoldDB" id="A0A8B9ISX1"/>
<sequence length="141" mass="15595">MVFHQLLPFRPIATGFLQQLRGWVAPLLSAPGRAQCIPSPSALLLLARRKQLNKSHFKLLTHCCPSCCSLLQSALAGRAPRLVWENGLVLGPSCRLCLSSGDQQHLQKVSHKPRCLPFVSHTHSCKGWMLALPSLSVEKRL</sequence>
<evidence type="ECO:0000313" key="2">
    <source>
        <dbReference type="Proteomes" id="UP000694522"/>
    </source>
</evidence>
<dbReference type="Proteomes" id="UP000694522">
    <property type="component" value="Unplaced"/>
</dbReference>
<organism evidence="1 2">
    <name type="scientific">Amazona collaria</name>
    <name type="common">yellow-billed parrot</name>
    <dbReference type="NCBI Taxonomy" id="241587"/>
    <lineage>
        <taxon>Eukaryota</taxon>
        <taxon>Metazoa</taxon>
        <taxon>Chordata</taxon>
        <taxon>Craniata</taxon>
        <taxon>Vertebrata</taxon>
        <taxon>Euteleostomi</taxon>
        <taxon>Archelosauria</taxon>
        <taxon>Archosauria</taxon>
        <taxon>Dinosauria</taxon>
        <taxon>Saurischia</taxon>
        <taxon>Theropoda</taxon>
        <taxon>Coelurosauria</taxon>
        <taxon>Aves</taxon>
        <taxon>Neognathae</taxon>
        <taxon>Neoaves</taxon>
        <taxon>Telluraves</taxon>
        <taxon>Australaves</taxon>
        <taxon>Psittaciformes</taxon>
        <taxon>Psittacidae</taxon>
        <taxon>Amazona</taxon>
    </lineage>
</organism>
<evidence type="ECO:0000313" key="1">
    <source>
        <dbReference type="Ensembl" id="ENSACOP00000003630.1"/>
    </source>
</evidence>
<name>A0A8B9ISX1_9PSIT</name>
<keyword evidence="2" id="KW-1185">Reference proteome</keyword>
<protein>
    <submittedName>
        <fullName evidence="1">Uncharacterized protein</fullName>
    </submittedName>
</protein>
<reference evidence="1" key="2">
    <citation type="submission" date="2025-09" db="UniProtKB">
        <authorList>
            <consortium name="Ensembl"/>
        </authorList>
    </citation>
    <scope>IDENTIFICATION</scope>
</reference>
<proteinExistence type="predicted"/>
<dbReference type="Ensembl" id="ENSACOT00000003764.1">
    <property type="protein sequence ID" value="ENSACOP00000003630.1"/>
    <property type="gene ID" value="ENSACOG00000002554.1"/>
</dbReference>
<accession>A0A8B9ISX1</accession>